<proteinExistence type="predicted"/>
<gene>
    <name evidence="1" type="ORF">HHI36_016165</name>
</gene>
<accession>A0ABD2NIS4</accession>
<comment type="caution">
    <text evidence="1">The sequence shown here is derived from an EMBL/GenBank/DDBJ whole genome shotgun (WGS) entry which is preliminary data.</text>
</comment>
<reference evidence="1 2" key="1">
    <citation type="journal article" date="2021" name="BMC Biol.">
        <title>Horizontally acquired antibacterial genes associated with adaptive radiation of ladybird beetles.</title>
        <authorList>
            <person name="Li H.S."/>
            <person name="Tang X.F."/>
            <person name="Huang Y.H."/>
            <person name="Xu Z.Y."/>
            <person name="Chen M.L."/>
            <person name="Du X.Y."/>
            <person name="Qiu B.Y."/>
            <person name="Chen P.T."/>
            <person name="Zhang W."/>
            <person name="Slipinski A."/>
            <person name="Escalona H.E."/>
            <person name="Waterhouse R.M."/>
            <person name="Zwick A."/>
            <person name="Pang H."/>
        </authorList>
    </citation>
    <scope>NUCLEOTIDE SEQUENCE [LARGE SCALE GENOMIC DNA]</scope>
    <source>
        <strain evidence="1">SYSU2018</strain>
    </source>
</reference>
<evidence type="ECO:0000313" key="2">
    <source>
        <dbReference type="Proteomes" id="UP001516400"/>
    </source>
</evidence>
<name>A0ABD2NIS4_9CUCU</name>
<dbReference type="Proteomes" id="UP001516400">
    <property type="component" value="Unassembled WGS sequence"/>
</dbReference>
<evidence type="ECO:0000313" key="1">
    <source>
        <dbReference type="EMBL" id="KAL3278625.1"/>
    </source>
</evidence>
<dbReference type="AlphaFoldDB" id="A0ABD2NIS4"/>
<sequence length="240" mass="28515">MEEDGLGAIRDVILNIDDQDQKVWRQNASRKYWKEEIKQLEEQTKPYEVQIEKLKPDAPYRSTEGITQLLEDETKHQVQVYHLLQNLTSAKQSEIEMARREMKSWDENYREVVSEFERVLEQRKSFYEATNHYYKKLRQCETANKLTLVEQNMWKAQVFSKTKSLEQLKNIKKQIMQKTIVKFAAANIRIKKNDSLNSLLTKAADKKKELVGILFEVQETLKRRILITTRGQAQAFFPIW</sequence>
<keyword evidence="2" id="KW-1185">Reference proteome</keyword>
<protein>
    <submittedName>
        <fullName evidence="1">Uncharacterized protein</fullName>
    </submittedName>
</protein>
<dbReference type="EMBL" id="JABFTP020000124">
    <property type="protein sequence ID" value="KAL3278625.1"/>
    <property type="molecule type" value="Genomic_DNA"/>
</dbReference>
<organism evidence="1 2">
    <name type="scientific">Cryptolaemus montrouzieri</name>
    <dbReference type="NCBI Taxonomy" id="559131"/>
    <lineage>
        <taxon>Eukaryota</taxon>
        <taxon>Metazoa</taxon>
        <taxon>Ecdysozoa</taxon>
        <taxon>Arthropoda</taxon>
        <taxon>Hexapoda</taxon>
        <taxon>Insecta</taxon>
        <taxon>Pterygota</taxon>
        <taxon>Neoptera</taxon>
        <taxon>Endopterygota</taxon>
        <taxon>Coleoptera</taxon>
        <taxon>Polyphaga</taxon>
        <taxon>Cucujiformia</taxon>
        <taxon>Coccinelloidea</taxon>
        <taxon>Coccinellidae</taxon>
        <taxon>Scymninae</taxon>
        <taxon>Scymnini</taxon>
        <taxon>Cryptolaemus</taxon>
    </lineage>
</organism>